<dbReference type="Proteomes" id="UP001239462">
    <property type="component" value="Unassembled WGS sequence"/>
</dbReference>
<accession>A0ABT7PQV8</accession>
<dbReference type="EMBL" id="JASZZN010000028">
    <property type="protein sequence ID" value="MDM4018894.1"/>
    <property type="molecule type" value="Genomic_DNA"/>
</dbReference>
<dbReference type="RefSeq" id="WP_289166899.1">
    <property type="nucleotide sequence ID" value="NZ_JASZZN010000028.1"/>
</dbReference>
<evidence type="ECO:0000313" key="2">
    <source>
        <dbReference type="EMBL" id="MDM4018894.1"/>
    </source>
</evidence>
<keyword evidence="1" id="KW-0812">Transmembrane</keyword>
<keyword evidence="3" id="KW-1185">Reference proteome</keyword>
<comment type="caution">
    <text evidence="2">The sequence shown here is derived from an EMBL/GenBank/DDBJ whole genome shotgun (WGS) entry which is preliminary data.</text>
</comment>
<evidence type="ECO:0000313" key="3">
    <source>
        <dbReference type="Proteomes" id="UP001239462"/>
    </source>
</evidence>
<keyword evidence="1" id="KW-1133">Transmembrane helix</keyword>
<reference evidence="2 3" key="1">
    <citation type="submission" date="2023-06" db="EMBL/GenBank/DDBJ databases">
        <title>Roseiconus lacunae JC819 isolated from Gulf of Mannar region, Tamil Nadu.</title>
        <authorList>
            <person name="Pk S."/>
            <person name="Ch S."/>
            <person name="Ch V.R."/>
        </authorList>
    </citation>
    <scope>NUCLEOTIDE SEQUENCE [LARGE SCALE GENOMIC DNA]</scope>
    <source>
        <strain evidence="2 3">JC819</strain>
    </source>
</reference>
<feature type="transmembrane region" description="Helical" evidence="1">
    <location>
        <begin position="12"/>
        <end position="36"/>
    </location>
</feature>
<sequence>MIDAFERLTFPLRWIATFIAMAVLYYLLVTPLAIWFRWSGRSIRRRGVDAETFWRQTSSVERGELNDGESYFRMF</sequence>
<name>A0ABT7PQV8_9BACT</name>
<evidence type="ECO:0000256" key="1">
    <source>
        <dbReference type="SAM" id="Phobius"/>
    </source>
</evidence>
<keyword evidence="1" id="KW-0472">Membrane</keyword>
<gene>
    <name evidence="2" type="ORF">QTN89_25805</name>
</gene>
<organism evidence="2 3">
    <name type="scientific">Roseiconus lacunae</name>
    <dbReference type="NCBI Taxonomy" id="2605694"/>
    <lineage>
        <taxon>Bacteria</taxon>
        <taxon>Pseudomonadati</taxon>
        <taxon>Planctomycetota</taxon>
        <taxon>Planctomycetia</taxon>
        <taxon>Pirellulales</taxon>
        <taxon>Pirellulaceae</taxon>
        <taxon>Roseiconus</taxon>
    </lineage>
</organism>
<proteinExistence type="predicted"/>
<protein>
    <submittedName>
        <fullName evidence="2">Uncharacterized protein</fullName>
    </submittedName>
</protein>